<evidence type="ECO:0000256" key="1">
    <source>
        <dbReference type="SAM" id="Phobius"/>
    </source>
</evidence>
<dbReference type="GeneID" id="36550195"/>
<evidence type="ECO:0000313" key="3">
    <source>
        <dbReference type="Proteomes" id="UP000234275"/>
    </source>
</evidence>
<proteinExistence type="predicted"/>
<gene>
    <name evidence="2" type="ORF">P170DRAFT_146077</name>
</gene>
<evidence type="ECO:0000313" key="2">
    <source>
        <dbReference type="EMBL" id="PLB50500.1"/>
    </source>
</evidence>
<name>A0A2I2GC96_9EURO</name>
<feature type="transmembrane region" description="Helical" evidence="1">
    <location>
        <begin position="32"/>
        <end position="54"/>
    </location>
</feature>
<keyword evidence="1" id="KW-0472">Membrane</keyword>
<dbReference type="VEuPathDB" id="FungiDB:P170DRAFT_146077"/>
<keyword evidence="3" id="KW-1185">Reference proteome</keyword>
<keyword evidence="1" id="KW-1133">Transmembrane helix</keyword>
<dbReference type="RefSeq" id="XP_024705802.1">
    <property type="nucleotide sequence ID" value="XM_024842498.1"/>
</dbReference>
<dbReference type="EMBL" id="MSFO01000003">
    <property type="protein sequence ID" value="PLB50500.1"/>
    <property type="molecule type" value="Genomic_DNA"/>
</dbReference>
<protein>
    <submittedName>
        <fullName evidence="2">Uncharacterized protein</fullName>
    </submittedName>
</protein>
<organism evidence="2 3">
    <name type="scientific">Aspergillus steynii IBT 23096</name>
    <dbReference type="NCBI Taxonomy" id="1392250"/>
    <lineage>
        <taxon>Eukaryota</taxon>
        <taxon>Fungi</taxon>
        <taxon>Dikarya</taxon>
        <taxon>Ascomycota</taxon>
        <taxon>Pezizomycotina</taxon>
        <taxon>Eurotiomycetes</taxon>
        <taxon>Eurotiomycetidae</taxon>
        <taxon>Eurotiales</taxon>
        <taxon>Aspergillaceae</taxon>
        <taxon>Aspergillus</taxon>
        <taxon>Aspergillus subgen. Circumdati</taxon>
    </lineage>
</organism>
<dbReference type="AlphaFoldDB" id="A0A2I2GC96"/>
<keyword evidence="1" id="KW-0812">Transmembrane</keyword>
<accession>A0A2I2GC96</accession>
<reference evidence="2 3" key="1">
    <citation type="submission" date="2016-12" db="EMBL/GenBank/DDBJ databases">
        <title>The genomes of Aspergillus section Nigri reveals drivers in fungal speciation.</title>
        <authorList>
            <consortium name="DOE Joint Genome Institute"/>
            <person name="Vesth T.C."/>
            <person name="Nybo J."/>
            <person name="Theobald S."/>
            <person name="Brandl J."/>
            <person name="Frisvad J.C."/>
            <person name="Nielsen K.F."/>
            <person name="Lyhne E.K."/>
            <person name="Kogle M.E."/>
            <person name="Kuo A."/>
            <person name="Riley R."/>
            <person name="Clum A."/>
            <person name="Nolan M."/>
            <person name="Lipzen A."/>
            <person name="Salamov A."/>
            <person name="Henrissat B."/>
            <person name="Wiebenga A."/>
            <person name="De Vries R.P."/>
            <person name="Grigoriev I.V."/>
            <person name="Mortensen U.H."/>
            <person name="Andersen M.R."/>
            <person name="Baker S.E."/>
        </authorList>
    </citation>
    <scope>NUCLEOTIDE SEQUENCE [LARGE SCALE GENOMIC DNA]</scope>
    <source>
        <strain evidence="2 3">IBT 23096</strain>
    </source>
</reference>
<dbReference type="Proteomes" id="UP000234275">
    <property type="component" value="Unassembled WGS sequence"/>
</dbReference>
<sequence length="95" mass="11589">MFQAQYILRKALLTNYKCMKINQLTNQLVGDGPLFCYDFLLLFLSFFLSCFFFFNARRRPNADTFPMWCRVTRQYSCQDMHARVEMLQEDKLYRR</sequence>
<comment type="caution">
    <text evidence="2">The sequence shown here is derived from an EMBL/GenBank/DDBJ whole genome shotgun (WGS) entry which is preliminary data.</text>
</comment>